<protein>
    <submittedName>
        <fullName evidence="1">Uncharacterized protein</fullName>
    </submittedName>
</protein>
<dbReference type="Proteomes" id="UP000005408">
    <property type="component" value="Unassembled WGS sequence"/>
</dbReference>
<proteinExistence type="predicted"/>
<keyword evidence="2" id="KW-1185">Reference proteome</keyword>
<dbReference type="EnsemblMetazoa" id="G15032.11">
    <property type="protein sequence ID" value="G15032.11:cds"/>
    <property type="gene ID" value="G15032"/>
</dbReference>
<name>A0A8W8IPN0_MAGGI</name>
<dbReference type="GO" id="GO:0000380">
    <property type="term" value="P:alternative mRNA splicing, via spliceosome"/>
    <property type="evidence" value="ECO:0007669"/>
    <property type="project" value="InterPro"/>
</dbReference>
<evidence type="ECO:0000313" key="1">
    <source>
        <dbReference type="EnsemblMetazoa" id="G15032.8:cds"/>
    </source>
</evidence>
<dbReference type="EnsemblMetazoa" id="G15032.10">
    <property type="protein sequence ID" value="G15032.10:cds"/>
    <property type="gene ID" value="G15032"/>
</dbReference>
<dbReference type="EnsemblMetazoa" id="G15032.9">
    <property type="protein sequence ID" value="G15032.9:cds"/>
    <property type="gene ID" value="G15032"/>
</dbReference>
<dbReference type="InterPro" id="IPR034604">
    <property type="entry name" value="SRRP53"/>
</dbReference>
<organism evidence="1 2">
    <name type="scientific">Magallana gigas</name>
    <name type="common">Pacific oyster</name>
    <name type="synonym">Crassostrea gigas</name>
    <dbReference type="NCBI Taxonomy" id="29159"/>
    <lineage>
        <taxon>Eukaryota</taxon>
        <taxon>Metazoa</taxon>
        <taxon>Spiralia</taxon>
        <taxon>Lophotrochozoa</taxon>
        <taxon>Mollusca</taxon>
        <taxon>Bivalvia</taxon>
        <taxon>Autobranchia</taxon>
        <taxon>Pteriomorphia</taxon>
        <taxon>Ostreida</taxon>
        <taxon>Ostreoidea</taxon>
        <taxon>Ostreidae</taxon>
        <taxon>Magallana</taxon>
    </lineage>
</organism>
<dbReference type="PANTHER" id="PTHR31968:SF4">
    <property type="entry name" value="SERINE_ARGININE-RELATED PROTEIN 53"/>
    <property type="match status" value="1"/>
</dbReference>
<evidence type="ECO:0000313" key="2">
    <source>
        <dbReference type="Proteomes" id="UP000005408"/>
    </source>
</evidence>
<accession>A0A8W8IPN0</accession>
<sequence length="156" mass="17364">PKNKATEDIPGFADMTPAEQAQARMHMALKAAAAADEKIKEQLTGSAAGTESKTHQEQLQFSNAIKDIESSSFIQSSFVSNRYDKEKTGSKKEEEFSFGTAAEFKPDMAVKKILEVDDLSKLAHSNLCVDPEVKMDQWVERLKSLRQKKLEGEVIK</sequence>
<reference evidence="1" key="1">
    <citation type="submission" date="2022-08" db="UniProtKB">
        <authorList>
            <consortium name="EnsemblMetazoa"/>
        </authorList>
    </citation>
    <scope>IDENTIFICATION</scope>
    <source>
        <strain evidence="1">05x7-T-G4-1.051#20</strain>
    </source>
</reference>
<dbReference type="PANTHER" id="PTHR31968">
    <property type="entry name" value="SERINE/ARGININE-RELATED PROTEIN 53"/>
    <property type="match status" value="1"/>
</dbReference>
<dbReference type="GO" id="GO:0005737">
    <property type="term" value="C:cytoplasm"/>
    <property type="evidence" value="ECO:0007669"/>
    <property type="project" value="TreeGrafter"/>
</dbReference>
<dbReference type="AlphaFoldDB" id="A0A8W8IPN0"/>
<dbReference type="GO" id="GO:0005634">
    <property type="term" value="C:nucleus"/>
    <property type="evidence" value="ECO:0007669"/>
    <property type="project" value="TreeGrafter"/>
</dbReference>
<dbReference type="EnsemblMetazoa" id="G15032.8">
    <property type="protein sequence ID" value="G15032.8:cds"/>
    <property type="gene ID" value="G15032"/>
</dbReference>